<dbReference type="SMART" id="SM00066">
    <property type="entry name" value="GAL4"/>
    <property type="match status" value="1"/>
</dbReference>
<dbReference type="Pfam" id="PF04082">
    <property type="entry name" value="Fungal_trans"/>
    <property type="match status" value="1"/>
</dbReference>
<gene>
    <name evidence="5" type="ORF">PT974_06771</name>
</gene>
<organism evidence="5 6">
    <name type="scientific">Cladobotryum mycophilum</name>
    <dbReference type="NCBI Taxonomy" id="491253"/>
    <lineage>
        <taxon>Eukaryota</taxon>
        <taxon>Fungi</taxon>
        <taxon>Dikarya</taxon>
        <taxon>Ascomycota</taxon>
        <taxon>Pezizomycotina</taxon>
        <taxon>Sordariomycetes</taxon>
        <taxon>Hypocreomycetidae</taxon>
        <taxon>Hypocreales</taxon>
        <taxon>Hypocreaceae</taxon>
        <taxon>Cladobotryum</taxon>
    </lineage>
</organism>
<dbReference type="Pfam" id="PF00172">
    <property type="entry name" value="Zn_clus"/>
    <property type="match status" value="1"/>
</dbReference>
<keyword evidence="6" id="KW-1185">Reference proteome</keyword>
<dbReference type="PANTHER" id="PTHR31001">
    <property type="entry name" value="UNCHARACTERIZED TRANSCRIPTIONAL REGULATORY PROTEIN"/>
    <property type="match status" value="1"/>
</dbReference>
<comment type="caution">
    <text evidence="5">The sequence shown here is derived from an EMBL/GenBank/DDBJ whole genome shotgun (WGS) entry which is preliminary data.</text>
</comment>
<dbReference type="CDD" id="cd00067">
    <property type="entry name" value="GAL4"/>
    <property type="match status" value="1"/>
</dbReference>
<evidence type="ECO:0000259" key="4">
    <source>
        <dbReference type="PROSITE" id="PS50048"/>
    </source>
</evidence>
<keyword evidence="3" id="KW-0539">Nucleus</keyword>
<dbReference type="InterPro" id="IPR050613">
    <property type="entry name" value="Sec_Metabolite_Reg"/>
</dbReference>
<evidence type="ECO:0000256" key="2">
    <source>
        <dbReference type="ARBA" id="ARBA00022723"/>
    </source>
</evidence>
<dbReference type="Proteomes" id="UP001338125">
    <property type="component" value="Unassembled WGS sequence"/>
</dbReference>
<comment type="subcellular location">
    <subcellularLocation>
        <location evidence="1">Nucleus</location>
    </subcellularLocation>
</comment>
<dbReference type="PROSITE" id="PS00463">
    <property type="entry name" value="ZN2_CY6_FUNGAL_1"/>
    <property type="match status" value="1"/>
</dbReference>
<evidence type="ECO:0000256" key="1">
    <source>
        <dbReference type="ARBA" id="ARBA00004123"/>
    </source>
</evidence>
<accession>A0ABR0SMF8</accession>
<dbReference type="InterPro" id="IPR001138">
    <property type="entry name" value="Zn2Cys6_DnaBD"/>
</dbReference>
<proteinExistence type="predicted"/>
<evidence type="ECO:0000313" key="6">
    <source>
        <dbReference type="Proteomes" id="UP001338125"/>
    </source>
</evidence>
<dbReference type="InterPro" id="IPR007219">
    <property type="entry name" value="XnlR_reg_dom"/>
</dbReference>
<dbReference type="PROSITE" id="PS50048">
    <property type="entry name" value="ZN2_CY6_FUNGAL_2"/>
    <property type="match status" value="1"/>
</dbReference>
<name>A0ABR0SMF8_9HYPO</name>
<dbReference type="Gene3D" id="4.10.240.10">
    <property type="entry name" value="Zn(2)-C6 fungal-type DNA-binding domain"/>
    <property type="match status" value="1"/>
</dbReference>
<dbReference type="PANTHER" id="PTHR31001:SF49">
    <property type="entry name" value="ZN(II)2CYS6 TRANSCRIPTION FACTOR (EUROFUNG)"/>
    <property type="match status" value="1"/>
</dbReference>
<dbReference type="SMART" id="SM00906">
    <property type="entry name" value="Fungal_trans"/>
    <property type="match status" value="1"/>
</dbReference>
<sequence length="754" mass="84048">MEPDTSPDTVPKKRTRVLLSCGPCRASKLKCDREQPCVQCSKKGRIDLCVYAPKPERKRPITKGMAARLKRLEGMVRGMMDDQGNPGSQGQVIGSNVAPPLRGQVIHGDRAITYVGATHCLAMLEDIEDIKAYFDDPESSEDENSPHDEFETPDMLPFYRAGSPRNREELVAQLPGKHVADRLVTRYFSARSPSQHIIHRPTFTKAYTRFWQDHNANSLHWLSQLFMIFALGIFYNNYSAPAELTADSPIPVKDRIKQYRSCAAWALIAGKYAQPTSETIPAFILYVESDFILNRAAQMNCYILSGVCLRLMLKMGYHRDPSKLANISPFESEMRRRQWNMAVQVDTLVSFHMGLPSLSGGIESDTDLPRNLDDSDFDPSCTELPPARPDTYYTFMSYAINKSRLLKVFAKIAQQAHCLTSPTYSDVLGLDNLLNETWKTVPTYLHVRPLDESIGDPPHQIIQRFGLASLHHKSICVLHRRYLAEPIPKREHDYSRQQCLESATALLEFQHSTWEGCKPGNVLGPSGWFMSSLAVHDFMLAAMILYVIIQSENYVDDGTGFGLASELPAPTKDELKRLVRRSYDISSQVFNTMTDLRKTAYTLAIMLDRLGCPVDSTPSVLDSFSGHNGTPSEVPGTNSNVSISPAGNGPDALLTNEFQALHTSPKPTTFPTMDQNLTSMGDMDISMPNIDLSWMLSAENLDWRHLDASIGQGTFLGGASSEETQLGTESLSLDMDMMTGELWNMPSAGDGHGN</sequence>
<dbReference type="CDD" id="cd12148">
    <property type="entry name" value="fungal_TF_MHR"/>
    <property type="match status" value="1"/>
</dbReference>
<evidence type="ECO:0000256" key="3">
    <source>
        <dbReference type="ARBA" id="ARBA00023242"/>
    </source>
</evidence>
<protein>
    <submittedName>
        <fullName evidence="5">Fusarisetin A cluster transcription factor fsa6-like protein</fullName>
    </submittedName>
</protein>
<dbReference type="EMBL" id="JAVFKD010000012">
    <property type="protein sequence ID" value="KAK5993342.1"/>
    <property type="molecule type" value="Genomic_DNA"/>
</dbReference>
<reference evidence="5 6" key="1">
    <citation type="submission" date="2024-01" db="EMBL/GenBank/DDBJ databases">
        <title>Complete genome of Cladobotryum mycophilum ATHUM6906.</title>
        <authorList>
            <person name="Christinaki A.C."/>
            <person name="Myridakis A.I."/>
            <person name="Kouvelis V.N."/>
        </authorList>
    </citation>
    <scope>NUCLEOTIDE SEQUENCE [LARGE SCALE GENOMIC DNA]</scope>
    <source>
        <strain evidence="5 6">ATHUM6906</strain>
    </source>
</reference>
<dbReference type="SUPFAM" id="SSF57701">
    <property type="entry name" value="Zn2/Cys6 DNA-binding domain"/>
    <property type="match status" value="1"/>
</dbReference>
<evidence type="ECO:0000313" key="5">
    <source>
        <dbReference type="EMBL" id="KAK5993342.1"/>
    </source>
</evidence>
<keyword evidence="2" id="KW-0479">Metal-binding</keyword>
<feature type="domain" description="Zn(2)-C6 fungal-type" evidence="4">
    <location>
        <begin position="20"/>
        <end position="51"/>
    </location>
</feature>
<dbReference type="InterPro" id="IPR036864">
    <property type="entry name" value="Zn2-C6_fun-type_DNA-bd_sf"/>
</dbReference>